<evidence type="ECO:0000256" key="4">
    <source>
        <dbReference type="ARBA" id="ARBA00022741"/>
    </source>
</evidence>
<evidence type="ECO:0000259" key="7">
    <source>
        <dbReference type="Pfam" id="PF01171"/>
    </source>
</evidence>
<evidence type="ECO:0000313" key="9">
    <source>
        <dbReference type="Proteomes" id="UP000218811"/>
    </source>
</evidence>
<sequence length="485" mass="54277">MTLRSKSLAAVANSGGPDSICLLHLLASLLKDRHGCSGLPSSVVSIHVDHGLQAAASEFAEVAAQEAHKENVLHRAAAVAWGTGSYPALPREGEPLEELAREARHFALFTEMVNSGAGAVAYGHHADDQVETAIMRLAKSSGETGAGGMRPVRRWGMGDGRMQYRDRGMSRWIVRPLLTVPKDRILATCDLHKLQYANDPTNFQPDIAIRNALRQVLNIHPDQKARSVEKGNKVQIGFSHQPMDPQDIVDRLLTRTPGLTRNEGLREAVRLLGQEVEITDTRVDNLLPECLHTNNVPPSVAVLKVRPLLDVTEGNVKRALVRRLLRYISPRKWGSIKAEVSGRLKSLDDVISQVWDPKRNFSKREDDRRTFTCGADVVWVPGVVDRNGIFKRRASRRSNEELAWWIQRMAPFADEETRKLGPHFGLVIDITDRFLSWEPNNGPITILYDARFLIKFDMNHERFEAIRFLVGQDGTKAKIIVQPSH</sequence>
<proteinExistence type="inferred from homology"/>
<dbReference type="GO" id="GO:0032267">
    <property type="term" value="F:tRNA(Ile)-lysidine synthase activity"/>
    <property type="evidence" value="ECO:0007669"/>
    <property type="project" value="UniProtKB-EC"/>
</dbReference>
<organism evidence="8 9">
    <name type="scientific">Wolfiporia cocos (strain MD-104)</name>
    <name type="common">Brown rot fungus</name>
    <dbReference type="NCBI Taxonomy" id="742152"/>
    <lineage>
        <taxon>Eukaryota</taxon>
        <taxon>Fungi</taxon>
        <taxon>Dikarya</taxon>
        <taxon>Basidiomycota</taxon>
        <taxon>Agaricomycotina</taxon>
        <taxon>Agaricomycetes</taxon>
        <taxon>Polyporales</taxon>
        <taxon>Phaeolaceae</taxon>
        <taxon>Wolfiporia</taxon>
    </lineage>
</organism>
<dbReference type="InterPro" id="IPR011063">
    <property type="entry name" value="TilS/TtcA_N"/>
</dbReference>
<dbReference type="InterPro" id="IPR012795">
    <property type="entry name" value="tRNA_Ile_lys_synt_N"/>
</dbReference>
<reference evidence="8 9" key="1">
    <citation type="journal article" date="2012" name="Science">
        <title>The Paleozoic origin of enzymatic lignin decomposition reconstructed from 31 fungal genomes.</title>
        <authorList>
            <person name="Floudas D."/>
            <person name="Binder M."/>
            <person name="Riley R."/>
            <person name="Barry K."/>
            <person name="Blanchette R.A."/>
            <person name="Henrissat B."/>
            <person name="Martinez A.T."/>
            <person name="Otillar R."/>
            <person name="Spatafora J.W."/>
            <person name="Yadav J.S."/>
            <person name="Aerts A."/>
            <person name="Benoit I."/>
            <person name="Boyd A."/>
            <person name="Carlson A."/>
            <person name="Copeland A."/>
            <person name="Coutinho P.M."/>
            <person name="de Vries R.P."/>
            <person name="Ferreira P."/>
            <person name="Findley K."/>
            <person name="Foster B."/>
            <person name="Gaskell J."/>
            <person name="Glotzer D."/>
            <person name="Gorecki P."/>
            <person name="Heitman J."/>
            <person name="Hesse C."/>
            <person name="Hori C."/>
            <person name="Igarashi K."/>
            <person name="Jurgens J.A."/>
            <person name="Kallen N."/>
            <person name="Kersten P."/>
            <person name="Kohler A."/>
            <person name="Kuees U."/>
            <person name="Kumar T.K.A."/>
            <person name="Kuo A."/>
            <person name="LaButti K."/>
            <person name="Larrondo L.F."/>
            <person name="Lindquist E."/>
            <person name="Ling A."/>
            <person name="Lombard V."/>
            <person name="Lucas S."/>
            <person name="Lundell T."/>
            <person name="Martin R."/>
            <person name="McLaughlin D.J."/>
            <person name="Morgenstern I."/>
            <person name="Morin E."/>
            <person name="Murat C."/>
            <person name="Nagy L.G."/>
            <person name="Nolan M."/>
            <person name="Ohm R.A."/>
            <person name="Patyshakuliyeva A."/>
            <person name="Rokas A."/>
            <person name="Ruiz-Duenas F.J."/>
            <person name="Sabat G."/>
            <person name="Salamov A."/>
            <person name="Samejima M."/>
            <person name="Schmutz J."/>
            <person name="Slot J.C."/>
            <person name="St John F."/>
            <person name="Stenlid J."/>
            <person name="Sun H."/>
            <person name="Sun S."/>
            <person name="Syed K."/>
            <person name="Tsang A."/>
            <person name="Wiebenga A."/>
            <person name="Young D."/>
            <person name="Pisabarro A."/>
            <person name="Eastwood D.C."/>
            <person name="Martin F."/>
            <person name="Cullen D."/>
            <person name="Grigoriev I.V."/>
            <person name="Hibbett D.S."/>
        </authorList>
    </citation>
    <scope>NUCLEOTIDE SEQUENCE [LARGE SCALE GENOMIC DNA]</scope>
    <source>
        <strain evidence="8 9">MD-104</strain>
    </source>
</reference>
<keyword evidence="2" id="KW-0436">Ligase</keyword>
<dbReference type="GO" id="GO:0005524">
    <property type="term" value="F:ATP binding"/>
    <property type="evidence" value="ECO:0007669"/>
    <property type="project" value="UniProtKB-KW"/>
</dbReference>
<dbReference type="InterPro" id="IPR014729">
    <property type="entry name" value="Rossmann-like_a/b/a_fold"/>
</dbReference>
<dbReference type="Proteomes" id="UP000218811">
    <property type="component" value="Unassembled WGS sequence"/>
</dbReference>
<evidence type="ECO:0000313" key="8">
    <source>
        <dbReference type="EMBL" id="PCH37740.1"/>
    </source>
</evidence>
<keyword evidence="5" id="KW-0067">ATP-binding</keyword>
<keyword evidence="3" id="KW-0819">tRNA processing</keyword>
<gene>
    <name evidence="8" type="ORF">WOLCODRAFT_142225</name>
</gene>
<dbReference type="CDD" id="cd01992">
    <property type="entry name" value="TilS_N"/>
    <property type="match status" value="1"/>
</dbReference>
<name>A0A2H3J676_WOLCO</name>
<dbReference type="AlphaFoldDB" id="A0A2H3J676"/>
<dbReference type="NCBIfam" id="TIGR02432">
    <property type="entry name" value="lysidine_TilS_N"/>
    <property type="match status" value="1"/>
</dbReference>
<dbReference type="SUPFAM" id="SSF52402">
    <property type="entry name" value="Adenine nucleotide alpha hydrolases-like"/>
    <property type="match status" value="1"/>
</dbReference>
<dbReference type="OrthoDB" id="434144at2759"/>
<evidence type="ECO:0000256" key="6">
    <source>
        <dbReference type="ARBA" id="ARBA00048539"/>
    </source>
</evidence>
<dbReference type="OMA" id="GPWGAVW"/>
<dbReference type="Pfam" id="PF01171">
    <property type="entry name" value="ATP_bind_3"/>
    <property type="match status" value="1"/>
</dbReference>
<accession>A0A2H3J676</accession>
<dbReference type="GO" id="GO:0008033">
    <property type="term" value="P:tRNA processing"/>
    <property type="evidence" value="ECO:0007669"/>
    <property type="project" value="UniProtKB-KW"/>
</dbReference>
<dbReference type="HAMAP" id="MF_01161">
    <property type="entry name" value="tRNA_Ile_lys_synt"/>
    <property type="match status" value="1"/>
</dbReference>
<dbReference type="PANTHER" id="PTHR43033:SF1">
    <property type="entry name" value="TRNA(ILE)-LYSIDINE SYNTHASE-RELATED"/>
    <property type="match status" value="1"/>
</dbReference>
<keyword evidence="4" id="KW-0547">Nucleotide-binding</keyword>
<evidence type="ECO:0000256" key="3">
    <source>
        <dbReference type="ARBA" id="ARBA00022694"/>
    </source>
</evidence>
<dbReference type="InterPro" id="IPR012094">
    <property type="entry name" value="tRNA_Ile_lys_synt"/>
</dbReference>
<dbReference type="STRING" id="742152.A0A2H3J676"/>
<evidence type="ECO:0000256" key="2">
    <source>
        <dbReference type="ARBA" id="ARBA00022598"/>
    </source>
</evidence>
<feature type="domain" description="tRNA(Ile)-lysidine/2-thiocytidine synthase N-terminal" evidence="7">
    <location>
        <begin position="10"/>
        <end position="215"/>
    </location>
</feature>
<dbReference type="EC" id="6.3.4.19" evidence="1"/>
<protein>
    <recommendedName>
        <fullName evidence="1">tRNA(Ile)-lysidine synthetase</fullName>
        <ecNumber evidence="1">6.3.4.19</ecNumber>
    </recommendedName>
</protein>
<evidence type="ECO:0000256" key="1">
    <source>
        <dbReference type="ARBA" id="ARBA00013267"/>
    </source>
</evidence>
<dbReference type="EMBL" id="KB467942">
    <property type="protein sequence ID" value="PCH37740.1"/>
    <property type="molecule type" value="Genomic_DNA"/>
</dbReference>
<keyword evidence="9" id="KW-1185">Reference proteome</keyword>
<evidence type="ECO:0000256" key="5">
    <source>
        <dbReference type="ARBA" id="ARBA00022840"/>
    </source>
</evidence>
<comment type="catalytic activity">
    <reaction evidence="6">
        <text>cytidine(34) in tRNA(Ile2) + L-lysine + ATP = lysidine(34) in tRNA(Ile2) + AMP + diphosphate + H(+)</text>
        <dbReference type="Rhea" id="RHEA:43744"/>
        <dbReference type="Rhea" id="RHEA-COMP:10625"/>
        <dbReference type="Rhea" id="RHEA-COMP:10670"/>
        <dbReference type="ChEBI" id="CHEBI:15378"/>
        <dbReference type="ChEBI" id="CHEBI:30616"/>
        <dbReference type="ChEBI" id="CHEBI:32551"/>
        <dbReference type="ChEBI" id="CHEBI:33019"/>
        <dbReference type="ChEBI" id="CHEBI:82748"/>
        <dbReference type="ChEBI" id="CHEBI:83665"/>
        <dbReference type="ChEBI" id="CHEBI:456215"/>
        <dbReference type="EC" id="6.3.4.19"/>
    </reaction>
</comment>
<dbReference type="Gene3D" id="3.40.50.620">
    <property type="entry name" value="HUPs"/>
    <property type="match status" value="1"/>
</dbReference>
<dbReference type="PANTHER" id="PTHR43033">
    <property type="entry name" value="TRNA(ILE)-LYSIDINE SYNTHASE-RELATED"/>
    <property type="match status" value="1"/>
</dbReference>